<reference evidence="1 2" key="1">
    <citation type="submission" date="2017-12" db="EMBL/GenBank/DDBJ databases">
        <title>Draft Genome sequences of multiple microbial strains isolated from spacecraft associated surfaces.</title>
        <authorList>
            <person name="Seuylemezian A."/>
            <person name="Vaishampayan P."/>
            <person name="Venkateswaran K."/>
        </authorList>
    </citation>
    <scope>NUCLEOTIDE SEQUENCE [LARGE SCALE GENOMIC DNA]</scope>
    <source>
        <strain evidence="1 2">2P01AA</strain>
    </source>
</reference>
<evidence type="ECO:0000313" key="1">
    <source>
        <dbReference type="EMBL" id="PKF31378.1"/>
    </source>
</evidence>
<protein>
    <submittedName>
        <fullName evidence="1">DUF1852 domain-containing protein</fullName>
    </submittedName>
</protein>
<comment type="caution">
    <text evidence="1">The sequence shown here is derived from an EMBL/GenBank/DDBJ whole genome shotgun (WGS) entry which is preliminary data.</text>
</comment>
<proteinExistence type="predicted"/>
<dbReference type="RefSeq" id="WP_101237525.1">
    <property type="nucleotide sequence ID" value="NZ_CP158965.1"/>
</dbReference>
<dbReference type="AlphaFoldDB" id="A0A2N0WA55"/>
<dbReference type="EMBL" id="PISJ01000022">
    <property type="protein sequence ID" value="PKF31378.1"/>
    <property type="molecule type" value="Genomic_DNA"/>
</dbReference>
<dbReference type="InterPro" id="IPR015004">
    <property type="entry name" value="MesX"/>
</dbReference>
<dbReference type="Pfam" id="PF08908">
    <property type="entry name" value="MesX"/>
    <property type="match status" value="1"/>
</dbReference>
<dbReference type="Proteomes" id="UP000233553">
    <property type="component" value="Unassembled WGS sequence"/>
</dbReference>
<dbReference type="PIRSF" id="PIRSF034367">
    <property type="entry name" value="DUF1852"/>
    <property type="match status" value="1"/>
</dbReference>
<sequence>MSSAFNFTIKSIRFDENYYPSENTRITTNFANLARGQSRQENLRNTLKMIDNRFNTLAHWDNPEGDRYAVELEIISVEMKVEAGTDSNALPLIEILKTNIVDKKTNERIEGIVGNNFSSYVRDYDFSVLLLEHNKNQSGFSTPENFGDLHGNLFKSFIESETYKANFNKPPVICLSVSSSKVYQRTENQHPVLGTEYLQDEYSLTDEYFQKMGLKVRYFMPPNSVAPLAFYFSGDLLADYSNLELISTISTMESFQKIYRPEIYNANSVAGKSYQPSLSNQDYSLTRIVYDREERSRLAIEQGKFVEEQFIKPYRNILEQWSASYTAQSNSQKSYAH</sequence>
<gene>
    <name evidence="1" type="ORF">CW311_19095</name>
</gene>
<name>A0A2N0WA55_9GAMM</name>
<evidence type="ECO:0000313" key="2">
    <source>
        <dbReference type="Proteomes" id="UP000233553"/>
    </source>
</evidence>
<accession>A0A2N0WA55</accession>
<organism evidence="1 2">
    <name type="scientific">Acinetobacter proteolyticus</name>
    <dbReference type="NCBI Taxonomy" id="1776741"/>
    <lineage>
        <taxon>Bacteria</taxon>
        <taxon>Pseudomonadati</taxon>
        <taxon>Pseudomonadota</taxon>
        <taxon>Gammaproteobacteria</taxon>
        <taxon>Moraxellales</taxon>
        <taxon>Moraxellaceae</taxon>
        <taxon>Acinetobacter</taxon>
    </lineage>
</organism>